<comment type="cofactor">
    <cofactor evidence="11">
        <name>Mg(2+)</name>
        <dbReference type="ChEBI" id="CHEBI:18420"/>
    </cofactor>
    <text evidence="11">Binds 1 Mg(2+) ion per subunit. May bind a second metal ion at a regulatory site, or after substrate binding.</text>
</comment>
<feature type="binding site" evidence="11">
    <location>
        <position position="48"/>
    </location>
    <ligand>
        <name>Mg(2+)</name>
        <dbReference type="ChEBI" id="CHEBI:18420"/>
        <label>1</label>
    </ligand>
</feature>
<dbReference type="Pfam" id="PF00075">
    <property type="entry name" value="RNase_H"/>
    <property type="match status" value="1"/>
</dbReference>
<evidence type="ECO:0000259" key="12">
    <source>
        <dbReference type="PROSITE" id="PS50879"/>
    </source>
</evidence>
<evidence type="ECO:0000256" key="8">
    <source>
        <dbReference type="ARBA" id="ARBA00022759"/>
    </source>
</evidence>
<feature type="binding site" evidence="11">
    <location>
        <position position="108"/>
    </location>
    <ligand>
        <name>Mg(2+)</name>
        <dbReference type="ChEBI" id="CHEBI:18420"/>
        <label>1</label>
    </ligand>
</feature>
<keyword evidence="7 11" id="KW-0479">Metal-binding</keyword>
<dbReference type="AlphaFoldDB" id="I4CF87"/>
<dbReference type="InterPro" id="IPR050092">
    <property type="entry name" value="RNase_H"/>
</dbReference>
<geneLocation type="plasmid" evidence="13 14">
    <name>pDESTI.01</name>
</geneLocation>
<accession>I4CF87</accession>
<evidence type="ECO:0000256" key="2">
    <source>
        <dbReference type="ARBA" id="ARBA00004065"/>
    </source>
</evidence>
<dbReference type="InterPro" id="IPR012337">
    <property type="entry name" value="RNaseH-like_sf"/>
</dbReference>
<evidence type="ECO:0000256" key="5">
    <source>
        <dbReference type="ARBA" id="ARBA00012180"/>
    </source>
</evidence>
<comment type="similarity">
    <text evidence="3 11">Belongs to the RNase H family.</text>
</comment>
<keyword evidence="10 11" id="KW-0460">Magnesium</keyword>
<keyword evidence="9 11" id="KW-0378">Hydrolase</keyword>
<comment type="function">
    <text evidence="2 11">Endonuclease that specifically degrades the RNA of RNA-DNA hybrids.</text>
</comment>
<dbReference type="GO" id="GO:0043137">
    <property type="term" value="P:DNA replication, removal of RNA primer"/>
    <property type="evidence" value="ECO:0007669"/>
    <property type="project" value="TreeGrafter"/>
</dbReference>
<dbReference type="GO" id="GO:0003676">
    <property type="term" value="F:nucleic acid binding"/>
    <property type="evidence" value="ECO:0007669"/>
    <property type="project" value="InterPro"/>
</dbReference>
<dbReference type="PROSITE" id="PS50879">
    <property type="entry name" value="RNASE_H_1"/>
    <property type="match status" value="1"/>
</dbReference>
<protein>
    <recommendedName>
        <fullName evidence="5 11">Ribonuclease H</fullName>
        <shortName evidence="11">RNase H</shortName>
        <ecNumber evidence="5 11">3.1.26.4</ecNumber>
    </recommendedName>
</protein>
<dbReference type="GO" id="GO:0004523">
    <property type="term" value="F:RNA-DNA hybrid ribonuclease activity"/>
    <property type="evidence" value="ECO:0007669"/>
    <property type="project" value="UniProtKB-UniRule"/>
</dbReference>
<evidence type="ECO:0000256" key="4">
    <source>
        <dbReference type="ARBA" id="ARBA00011245"/>
    </source>
</evidence>
<dbReference type="HAMAP" id="MF_00042">
    <property type="entry name" value="RNase_H"/>
    <property type="match status" value="1"/>
</dbReference>
<feature type="binding site" evidence="11">
    <location>
        <position position="48"/>
    </location>
    <ligand>
        <name>Mg(2+)</name>
        <dbReference type="ChEBI" id="CHEBI:18420"/>
        <label>2</label>
    </ligand>
</feature>
<dbReference type="GO" id="GO:0000287">
    <property type="term" value="F:magnesium ion binding"/>
    <property type="evidence" value="ECO:0007669"/>
    <property type="project" value="UniProtKB-UniRule"/>
</dbReference>
<dbReference type="OrthoDB" id="7845843at2"/>
<evidence type="ECO:0000313" key="14">
    <source>
        <dbReference type="Proteomes" id="UP000006055"/>
    </source>
</evidence>
<dbReference type="EC" id="3.1.26.4" evidence="5 11"/>
<comment type="subunit">
    <text evidence="4 11">Monomer.</text>
</comment>
<dbReference type="PANTHER" id="PTHR10642:SF26">
    <property type="entry name" value="RIBONUCLEASE H1"/>
    <property type="match status" value="1"/>
</dbReference>
<keyword evidence="8 11" id="KW-0255">Endonuclease</keyword>
<feature type="binding site" evidence="11">
    <location>
        <position position="86"/>
    </location>
    <ligand>
        <name>Mg(2+)</name>
        <dbReference type="ChEBI" id="CHEBI:18420"/>
        <label>1</label>
    </ligand>
</feature>
<keyword evidence="14" id="KW-1185">Reference proteome</keyword>
<dbReference type="NCBIfam" id="NF001236">
    <property type="entry name" value="PRK00203.1"/>
    <property type="match status" value="1"/>
</dbReference>
<dbReference type="GO" id="GO:0005737">
    <property type="term" value="C:cytoplasm"/>
    <property type="evidence" value="ECO:0007669"/>
    <property type="project" value="UniProtKB-SubCell"/>
</dbReference>
<feature type="domain" description="RNase H type-1" evidence="12">
    <location>
        <begin position="39"/>
        <end position="180"/>
    </location>
</feature>
<organism evidence="13 14">
    <name type="scientific">Desulfomonile tiedjei (strain ATCC 49306 / DSM 6799 / DCB-1)</name>
    <dbReference type="NCBI Taxonomy" id="706587"/>
    <lineage>
        <taxon>Bacteria</taxon>
        <taxon>Pseudomonadati</taxon>
        <taxon>Thermodesulfobacteriota</taxon>
        <taxon>Desulfomonilia</taxon>
        <taxon>Desulfomonilales</taxon>
        <taxon>Desulfomonilaceae</taxon>
        <taxon>Desulfomonile</taxon>
    </lineage>
</organism>
<proteinExistence type="inferred from homology"/>
<dbReference type="Gene3D" id="3.30.420.10">
    <property type="entry name" value="Ribonuclease H-like superfamily/Ribonuclease H"/>
    <property type="match status" value="1"/>
</dbReference>
<keyword evidence="13" id="KW-0614">Plasmid</keyword>
<dbReference type="KEGG" id="dti:Desti_5649"/>
<comment type="subcellular location">
    <subcellularLocation>
        <location evidence="11">Cytoplasm</location>
    </subcellularLocation>
</comment>
<feature type="binding site" evidence="11">
    <location>
        <position position="172"/>
    </location>
    <ligand>
        <name>Mg(2+)</name>
        <dbReference type="ChEBI" id="CHEBI:18420"/>
        <label>2</label>
    </ligand>
</feature>
<evidence type="ECO:0000256" key="1">
    <source>
        <dbReference type="ARBA" id="ARBA00000077"/>
    </source>
</evidence>
<evidence type="ECO:0000256" key="7">
    <source>
        <dbReference type="ARBA" id="ARBA00022723"/>
    </source>
</evidence>
<dbReference type="InterPro" id="IPR036397">
    <property type="entry name" value="RNaseH_sf"/>
</dbReference>
<name>I4CF87_DESTA</name>
<evidence type="ECO:0000256" key="6">
    <source>
        <dbReference type="ARBA" id="ARBA00022722"/>
    </source>
</evidence>
<evidence type="ECO:0000256" key="3">
    <source>
        <dbReference type="ARBA" id="ARBA00005300"/>
    </source>
</evidence>
<keyword evidence="11" id="KW-0963">Cytoplasm</keyword>
<dbReference type="PATRIC" id="fig|706587.4.peg.6366"/>
<dbReference type="InterPro" id="IPR002156">
    <property type="entry name" value="RNaseH_domain"/>
</dbReference>
<dbReference type="SUPFAM" id="SSF53098">
    <property type="entry name" value="Ribonuclease H-like"/>
    <property type="match status" value="1"/>
</dbReference>
<keyword evidence="6 11" id="KW-0540">Nuclease</keyword>
<dbReference type="PANTHER" id="PTHR10642">
    <property type="entry name" value="RIBONUCLEASE H1"/>
    <property type="match status" value="1"/>
</dbReference>
<dbReference type="FunFam" id="3.30.420.10:FF:000089">
    <property type="entry name" value="Ribonuclease H"/>
    <property type="match status" value="1"/>
</dbReference>
<evidence type="ECO:0000313" key="13">
    <source>
        <dbReference type="EMBL" id="AFM28228.1"/>
    </source>
</evidence>
<dbReference type="Proteomes" id="UP000006055">
    <property type="component" value="Plasmid pDESTI.01"/>
</dbReference>
<gene>
    <name evidence="11" type="primary">rnhA</name>
    <name evidence="13" type="ordered locus">Desti_5649</name>
</gene>
<evidence type="ECO:0000256" key="11">
    <source>
        <dbReference type="HAMAP-Rule" id="MF_00042"/>
    </source>
</evidence>
<evidence type="ECO:0000256" key="10">
    <source>
        <dbReference type="ARBA" id="ARBA00022842"/>
    </source>
</evidence>
<comment type="catalytic activity">
    <reaction evidence="1 11">
        <text>Endonucleolytic cleavage to 5'-phosphomonoester.</text>
        <dbReference type="EC" id="3.1.26.4"/>
    </reaction>
</comment>
<dbReference type="EMBL" id="CP003361">
    <property type="protein sequence ID" value="AFM28228.1"/>
    <property type="molecule type" value="Genomic_DNA"/>
</dbReference>
<evidence type="ECO:0000256" key="9">
    <source>
        <dbReference type="ARBA" id="ARBA00022801"/>
    </source>
</evidence>
<sequence>MEGPQREAVQRKITPGARSWQRWRRIADKFLGQKETKLDHIVVEIFTDGACSGNPGPGGWAAIIRKNGTEEELTGGEPATTNQRMELMPAIVALSSLNSPSKVRLYSDSQYLIKGMNEWIEGWKSRGWRKSNNKPVENPDLWKRLDAIAARHQVEWIKVKGHDNHPENERVDRLAVQAIERFRN</sequence>
<dbReference type="CDD" id="cd09278">
    <property type="entry name" value="RNase_HI_prokaryote_like"/>
    <property type="match status" value="1"/>
</dbReference>
<dbReference type="InterPro" id="IPR022892">
    <property type="entry name" value="RNaseHI"/>
</dbReference>
<reference evidence="14" key="1">
    <citation type="submission" date="2012-06" db="EMBL/GenBank/DDBJ databases">
        <title>Complete sequence of plasmid of Desulfomonile tiedjei DSM 6799.</title>
        <authorList>
            <person name="Lucas S."/>
            <person name="Copeland A."/>
            <person name="Lapidus A."/>
            <person name="Glavina del Rio T."/>
            <person name="Dalin E."/>
            <person name="Tice H."/>
            <person name="Bruce D."/>
            <person name="Goodwin L."/>
            <person name="Pitluck S."/>
            <person name="Peters L."/>
            <person name="Ovchinnikova G."/>
            <person name="Zeytun A."/>
            <person name="Lu M."/>
            <person name="Kyrpides N."/>
            <person name="Mavromatis K."/>
            <person name="Ivanova N."/>
            <person name="Brettin T."/>
            <person name="Detter J.C."/>
            <person name="Han C."/>
            <person name="Larimer F."/>
            <person name="Land M."/>
            <person name="Hauser L."/>
            <person name="Markowitz V."/>
            <person name="Cheng J.-F."/>
            <person name="Hugenholtz P."/>
            <person name="Woyke T."/>
            <person name="Wu D."/>
            <person name="Spring S."/>
            <person name="Schroeder M."/>
            <person name="Brambilla E."/>
            <person name="Klenk H.-P."/>
            <person name="Eisen J.A."/>
        </authorList>
    </citation>
    <scope>NUCLEOTIDE SEQUENCE [LARGE SCALE GENOMIC DNA]</scope>
    <source>
        <strain evidence="14">ATCC 49306 / DSM 6799 / DCB-1</strain>
        <plasmid evidence="14">Plasmid pDESTI.01</plasmid>
    </source>
</reference>
<dbReference type="HOGENOM" id="CLU_030894_6_0_7"/>